<dbReference type="Pfam" id="PF02368">
    <property type="entry name" value="Big_2"/>
    <property type="match status" value="1"/>
</dbReference>
<comment type="caution">
    <text evidence="4">The sequence shown here is derived from an EMBL/GenBank/DDBJ whole genome shotgun (WGS) entry which is preliminary data.</text>
</comment>
<dbReference type="NCBIfam" id="TIGR01451">
    <property type="entry name" value="B_ant_repeat"/>
    <property type="match status" value="1"/>
</dbReference>
<gene>
    <name evidence="4" type="ORF">CLV42_104287</name>
</gene>
<dbReference type="InterPro" id="IPR008964">
    <property type="entry name" value="Invasin/intimin_cell_adhesion"/>
</dbReference>
<evidence type="ECO:0000313" key="5">
    <source>
        <dbReference type="Proteomes" id="UP000240978"/>
    </source>
</evidence>
<feature type="region of interest" description="Disordered" evidence="1">
    <location>
        <begin position="1381"/>
        <end position="1400"/>
    </location>
</feature>
<dbReference type="SUPFAM" id="SSF101898">
    <property type="entry name" value="NHL repeat"/>
    <property type="match status" value="1"/>
</dbReference>
<feature type="domain" description="DUF11" evidence="2">
    <location>
        <begin position="1280"/>
        <end position="1397"/>
    </location>
</feature>
<dbReference type="Gene3D" id="2.60.40.1080">
    <property type="match status" value="2"/>
</dbReference>
<dbReference type="RefSeq" id="WP_170117481.1">
    <property type="nucleotide sequence ID" value="NZ_PYGK01000004.1"/>
</dbReference>
<proteinExistence type="predicted"/>
<protein>
    <submittedName>
        <fullName evidence="4">Gliding motility-associated-like protein</fullName>
    </submittedName>
</protein>
<dbReference type="SUPFAM" id="SSF49373">
    <property type="entry name" value="Invasin/intimin cell-adhesion fragments"/>
    <property type="match status" value="2"/>
</dbReference>
<dbReference type="InterPro" id="IPR026341">
    <property type="entry name" value="T9SS_type_B"/>
</dbReference>
<feature type="compositionally biased region" description="Polar residues" evidence="1">
    <location>
        <begin position="1381"/>
        <end position="1397"/>
    </location>
</feature>
<feature type="domain" description="BIG2" evidence="3">
    <location>
        <begin position="828"/>
        <end position="868"/>
    </location>
</feature>
<dbReference type="EMBL" id="PYGK01000004">
    <property type="protein sequence ID" value="PSL31986.1"/>
    <property type="molecule type" value="Genomic_DNA"/>
</dbReference>
<dbReference type="Pfam" id="PF13585">
    <property type="entry name" value="CHU_C"/>
    <property type="match status" value="1"/>
</dbReference>
<evidence type="ECO:0000259" key="2">
    <source>
        <dbReference type="Pfam" id="PF01345"/>
    </source>
</evidence>
<dbReference type="Pfam" id="PF01345">
    <property type="entry name" value="DUF11"/>
    <property type="match status" value="1"/>
</dbReference>
<dbReference type="Proteomes" id="UP000240978">
    <property type="component" value="Unassembled WGS sequence"/>
</dbReference>
<keyword evidence="5" id="KW-1185">Reference proteome</keyword>
<dbReference type="InterPro" id="IPR008979">
    <property type="entry name" value="Galactose-bd-like_sf"/>
</dbReference>
<evidence type="ECO:0000259" key="3">
    <source>
        <dbReference type="Pfam" id="PF02368"/>
    </source>
</evidence>
<name>A0A2P8GDH1_9BACT</name>
<dbReference type="InterPro" id="IPR047589">
    <property type="entry name" value="DUF11_rpt"/>
</dbReference>
<dbReference type="InterPro" id="IPR025667">
    <property type="entry name" value="SprB_repeat"/>
</dbReference>
<organism evidence="4 5">
    <name type="scientific">Chitinophaga ginsengisoli</name>
    <dbReference type="NCBI Taxonomy" id="363837"/>
    <lineage>
        <taxon>Bacteria</taxon>
        <taxon>Pseudomonadati</taxon>
        <taxon>Bacteroidota</taxon>
        <taxon>Chitinophagia</taxon>
        <taxon>Chitinophagales</taxon>
        <taxon>Chitinophagaceae</taxon>
        <taxon>Chitinophaga</taxon>
    </lineage>
</organism>
<evidence type="ECO:0000313" key="4">
    <source>
        <dbReference type="EMBL" id="PSL31986.1"/>
    </source>
</evidence>
<dbReference type="NCBIfam" id="TIGR04131">
    <property type="entry name" value="Bac_Flav_CTERM"/>
    <property type="match status" value="1"/>
</dbReference>
<dbReference type="Gene3D" id="2.60.120.260">
    <property type="entry name" value="Galactose-binding domain-like"/>
    <property type="match status" value="1"/>
</dbReference>
<dbReference type="InterPro" id="IPR001434">
    <property type="entry name" value="OmcB-like_DUF11"/>
</dbReference>
<dbReference type="Gene3D" id="2.60.40.740">
    <property type="match status" value="1"/>
</dbReference>
<evidence type="ECO:0000256" key="1">
    <source>
        <dbReference type="SAM" id="MobiDB-lite"/>
    </source>
</evidence>
<dbReference type="InterPro" id="IPR013783">
    <property type="entry name" value="Ig-like_fold"/>
</dbReference>
<dbReference type="Pfam" id="PF13573">
    <property type="entry name" value="SprB"/>
    <property type="match status" value="1"/>
</dbReference>
<dbReference type="Gene3D" id="2.60.40.1170">
    <property type="entry name" value="Mu homology domain, subdomain B"/>
    <property type="match status" value="1"/>
</dbReference>
<sequence>MNRIAIALLKTLSPVFFFVSTAIAQKGYIYVHVSALNEESSPDFQFTMNGGPTVIPDFYLNDQPFMSDRTYDIGASHGITANGLGDGELWASLETSGDIYHRTAGSSQWTATGLTGTSLDGAGPGQFVSVDPNGNAYFFDGSNQQLIYTPTAHGGLKATDITYGAGRIAVVTDDGSIWKNDAVAAPYTDAWTVLASAGTGASRLDILPSSGQLVYYSTSGTVFTLPFTGGAATNIGSPGATDVAFDDDGTIYANGYKWGGGFTWIPDATVNTFFSHITAGPAGQAWCTSVATYTAGTIYARTSQGIWIDDERPRLPDKGNGIILPVDAGSYTLSAITPAGWNLESITLYDPANNSTASISTAQANINVTAGEVVHVVVREALLAPIAISQACGVISTEDFGTAATAPVVTTSYHYQNNNNIGDGYYAIATADNTGTLTDHTTSTGNMMLVNGTAQKEVFYRKRLTNLLPGQPYKLSFWVANTNPAAPVKPDVLAGLAGTDGVVISSFSTGAVTSSSWTAYTFTFNAPGNTADIFLQNNASGSNGNDLALDDISIIPMAGVLPSSTLTPATPGICAGTACIIANSTAGGVWSTNNATAATVDATGKITAVSEGYADITYAVTDATGCQATAITTMTIYGRPTVTATAGSTSICAGDSLSLSATAGNTLPPYTYQWSSLPATGGTFTDDKAQNTTAVPASAGSSYTYVVAAVDGRGCTSSAATALVTVNALPVATISYPADNCAAGIATVTQTGTTGGTYSGTAGLIIDAATGIIDLQKSTTGIHTITYTFTDGQCTNTATATINIHGLPLIAAITGGPVVCEGQKITLNNTTATGTWSSDNTGIATIDAAGTVTGITAGTAVVSYTVTDNYGCTNATDISIIVNALPRATIAYGRAVYCYTGTADIIQTGTTGGTFSAGAGLAIDARTGQLDLAASVPGVYTVNYAFTNGSCANTTTTTVTVEGKPVVAPITGVNMICVDSRGTTLSNATSGGVWSSSDASVLVIDAVGHATGIAPGTAVVSYEITSPNGCTNKTDFTMVMPPLPTFTASSTPASCSYGSDGSIIVQSSGNNYTYALNGGDWKTENTFSNLKAGDYSVQVTDEKSCISAPEIVTVSAPAAIGLIVTPKDITCHGENSGSLALNAVGGTPPYRIAWSTGASSIKIANLPAGNYSVTVTDKNGCTSSVNVSLTELFPVFLVDAPVKKDGGLLTITGKAMPRADILVTYPDGSITTTHTDSKGNFSTLSPDVVGTGTITIAVTDPYTKGTCSKSIHYSNSTVADLSIIKSIAIADAPTIGDEVTFTITVNNKGLDHATRVIVTDDISNMLEDVVNITTTGGNTTFNTRTRQVVWTIDAVYVNKPLQLSFTTRITRGGWLENTAVVSGQETDPDPDNNTASTKPVEVSPDLYIPNVVTANGDGKNDYFIVRGIEQYPGSVLEIYNRWGNQVYYSGNYSNNWGGAGLSAGIYYYVLKINMSRAVKVYKGYIELIQK</sequence>
<reference evidence="4 5" key="1">
    <citation type="submission" date="2018-03" db="EMBL/GenBank/DDBJ databases">
        <title>Genomic Encyclopedia of Archaeal and Bacterial Type Strains, Phase II (KMG-II): from individual species to whole genera.</title>
        <authorList>
            <person name="Goeker M."/>
        </authorList>
    </citation>
    <scope>NUCLEOTIDE SEQUENCE [LARGE SCALE GENOMIC DNA]</scope>
    <source>
        <strain evidence="4 5">DSM 18107</strain>
    </source>
</reference>
<dbReference type="SUPFAM" id="SSF49785">
    <property type="entry name" value="Galactose-binding domain-like"/>
    <property type="match status" value="1"/>
</dbReference>
<accession>A0A2P8GDH1</accession>
<dbReference type="Gene3D" id="2.60.40.10">
    <property type="entry name" value="Immunoglobulins"/>
    <property type="match status" value="1"/>
</dbReference>
<dbReference type="InterPro" id="IPR003343">
    <property type="entry name" value="Big_2"/>
</dbReference>